<keyword evidence="4" id="KW-0808">Transferase</keyword>
<keyword evidence="10" id="KW-1185">Reference proteome</keyword>
<keyword evidence="5 8" id="KW-0812">Transmembrane</keyword>
<evidence type="ECO:0000256" key="1">
    <source>
        <dbReference type="ARBA" id="ARBA00004651"/>
    </source>
</evidence>
<proteinExistence type="predicted"/>
<feature type="transmembrane region" description="Helical" evidence="8">
    <location>
        <begin position="299"/>
        <end position="317"/>
    </location>
</feature>
<reference evidence="10" key="1">
    <citation type="submission" date="2009-11" db="EMBL/GenBank/DDBJ databases">
        <title>The complete chromosome 2 of Sphaerobacter thermophilus DSM 20745.</title>
        <authorList>
            <person name="Lucas S."/>
            <person name="Copeland A."/>
            <person name="Lapidus A."/>
            <person name="Glavina del Rio T."/>
            <person name="Dalin E."/>
            <person name="Tice H."/>
            <person name="Bruce D."/>
            <person name="Goodwin L."/>
            <person name="Pitluck S."/>
            <person name="Kyrpides N."/>
            <person name="Mavromatis K."/>
            <person name="Ivanova N."/>
            <person name="Mikhailova N."/>
            <person name="LaButti K.M."/>
            <person name="Clum A."/>
            <person name="Sun H.I."/>
            <person name="Brettin T."/>
            <person name="Detter J.C."/>
            <person name="Han C."/>
            <person name="Larimer F."/>
            <person name="Land M."/>
            <person name="Hauser L."/>
            <person name="Markowitz V."/>
            <person name="Cheng J.F."/>
            <person name="Hugenholtz P."/>
            <person name="Woyke T."/>
            <person name="Wu D."/>
            <person name="Steenblock K."/>
            <person name="Schneider S."/>
            <person name="Pukall R."/>
            <person name="Goeker M."/>
            <person name="Klenk H.P."/>
            <person name="Eisen J.A."/>
        </authorList>
    </citation>
    <scope>NUCLEOTIDE SEQUENCE [LARGE SCALE GENOMIC DNA]</scope>
    <source>
        <strain evidence="10">ATCC 49802 / DSM 20745 / S 6022</strain>
    </source>
</reference>
<sequence length="621" mass="64204">MLLLLAAAGALRVVWLGDLPPGLPGAAAEHGLLARALVESGIPGALRDADAASVPLAALIAMAGRLTGFDVATPALGAALAGTATVGFTALWLRRAVGPVGGLAGGALLAGSFWSLLFGRLGLSPAVGAAGLAALLWLVLEAIRRPLRLALPWYVLAGLAAAVAFAADPVLRVVPALLLVALGAALWRARRSESDRAVAWGLAISLLVATLAALPVVAGGGGAAGRLGFWSPTPGLPGDTVSGITETIHGYGSALSRIIWPGAPDTALNLPDAPLFDLWLVPWVLVGSVVAVRRVRRPLATVGLVWGALLLLPAALVDPDHPGRLLPALPLLTLLPVLGMRVAVERAHGRWRRVVMTGAAVATIAATVITGAWRYFAGWAADPATGWALDAGVVASLAAIRDLPPDGMVVYSTYGRDAVVRYLSGDAPRVDVDGRHLLLLPGDPATGVRRGWLVVPAATPVDPHLMEIFAEIPPVEVAHAPDGAELYRVYRIDERLGQHIPLSVPTIPWGDGIVFQGFRLTPLEGGRVTLVFAWALPAGSAAHTAAVQLAGESISEARLALPATAPDQPMIALAMATLDIPGTSEPLDLRLALLDADGRPNAVPGADADGFLLLERYRFEP</sequence>
<dbReference type="InterPro" id="IPR050297">
    <property type="entry name" value="LipidA_mod_glycosyltrf_83"/>
</dbReference>
<feature type="transmembrane region" description="Helical" evidence="8">
    <location>
        <begin position="147"/>
        <end position="167"/>
    </location>
</feature>
<evidence type="ECO:0000313" key="10">
    <source>
        <dbReference type="Proteomes" id="UP000002027"/>
    </source>
</evidence>
<evidence type="ECO:0000256" key="8">
    <source>
        <dbReference type="SAM" id="Phobius"/>
    </source>
</evidence>
<feature type="transmembrane region" description="Helical" evidence="8">
    <location>
        <begin position="71"/>
        <end position="93"/>
    </location>
</feature>
<dbReference type="HOGENOM" id="CLU_439977_0_0_0"/>
<dbReference type="EMBL" id="CP001824">
    <property type="protein sequence ID" value="ACZ40500.1"/>
    <property type="molecule type" value="Genomic_DNA"/>
</dbReference>
<dbReference type="GO" id="GO:0005886">
    <property type="term" value="C:plasma membrane"/>
    <property type="evidence" value="ECO:0007669"/>
    <property type="project" value="UniProtKB-SubCell"/>
</dbReference>
<dbReference type="PANTHER" id="PTHR33908:SF11">
    <property type="entry name" value="MEMBRANE PROTEIN"/>
    <property type="match status" value="1"/>
</dbReference>
<feature type="transmembrane region" description="Helical" evidence="8">
    <location>
        <begin position="173"/>
        <end position="190"/>
    </location>
</feature>
<comment type="subcellular location">
    <subcellularLocation>
        <location evidence="1">Cell membrane</location>
        <topology evidence="1">Multi-pass membrane protein</topology>
    </subcellularLocation>
</comment>
<dbReference type="AlphaFoldDB" id="D1C9K7"/>
<dbReference type="Proteomes" id="UP000002027">
    <property type="component" value="Chromosome 2"/>
</dbReference>
<feature type="transmembrane region" description="Helical" evidence="8">
    <location>
        <begin position="197"/>
        <end position="218"/>
    </location>
</feature>
<evidence type="ECO:0000256" key="5">
    <source>
        <dbReference type="ARBA" id="ARBA00022692"/>
    </source>
</evidence>
<feature type="transmembrane region" description="Helical" evidence="8">
    <location>
        <begin position="100"/>
        <end position="117"/>
    </location>
</feature>
<organism evidence="9 10">
    <name type="scientific">Sphaerobacter thermophilus (strain ATCC 49802 / DSM 20745 / KCCM 41009 / NCIMB 13125 / S 6022)</name>
    <dbReference type="NCBI Taxonomy" id="479434"/>
    <lineage>
        <taxon>Bacteria</taxon>
        <taxon>Pseudomonadati</taxon>
        <taxon>Thermomicrobiota</taxon>
        <taxon>Thermomicrobia</taxon>
        <taxon>Sphaerobacterales</taxon>
        <taxon>Sphaerobacterineae</taxon>
        <taxon>Sphaerobacteraceae</taxon>
        <taxon>Sphaerobacter</taxon>
    </lineage>
</organism>
<dbReference type="GO" id="GO:0009103">
    <property type="term" value="P:lipopolysaccharide biosynthetic process"/>
    <property type="evidence" value="ECO:0007669"/>
    <property type="project" value="UniProtKB-ARBA"/>
</dbReference>
<dbReference type="GO" id="GO:0016763">
    <property type="term" value="F:pentosyltransferase activity"/>
    <property type="evidence" value="ECO:0007669"/>
    <property type="project" value="TreeGrafter"/>
</dbReference>
<evidence type="ECO:0000313" key="9">
    <source>
        <dbReference type="EMBL" id="ACZ40500.1"/>
    </source>
</evidence>
<protein>
    <recommendedName>
        <fullName evidence="11">Glycosyltransferase RgtA/B/C/D-like domain-containing protein</fullName>
    </recommendedName>
</protein>
<feature type="transmembrane region" description="Helical" evidence="8">
    <location>
        <begin position="273"/>
        <end position="292"/>
    </location>
</feature>
<dbReference type="InParanoid" id="D1C9K7"/>
<keyword evidence="2" id="KW-1003">Cell membrane</keyword>
<dbReference type="KEGG" id="sti:Sthe_3100"/>
<keyword evidence="6 8" id="KW-1133">Transmembrane helix</keyword>
<evidence type="ECO:0008006" key="11">
    <source>
        <dbReference type="Google" id="ProtNLM"/>
    </source>
</evidence>
<feature type="transmembrane region" description="Helical" evidence="8">
    <location>
        <begin position="354"/>
        <end position="376"/>
    </location>
</feature>
<keyword evidence="7 8" id="KW-0472">Membrane</keyword>
<evidence type="ECO:0000256" key="7">
    <source>
        <dbReference type="ARBA" id="ARBA00023136"/>
    </source>
</evidence>
<feature type="transmembrane region" description="Helical" evidence="8">
    <location>
        <begin position="123"/>
        <end position="140"/>
    </location>
</feature>
<gene>
    <name evidence="9" type="ordered locus">Sthe_3100</name>
</gene>
<keyword evidence="3" id="KW-0328">Glycosyltransferase</keyword>
<dbReference type="eggNOG" id="COG4745">
    <property type="taxonomic scope" value="Bacteria"/>
</dbReference>
<accession>D1C9K7</accession>
<feature type="transmembrane region" description="Helical" evidence="8">
    <location>
        <begin position="323"/>
        <end position="342"/>
    </location>
</feature>
<evidence type="ECO:0000256" key="2">
    <source>
        <dbReference type="ARBA" id="ARBA00022475"/>
    </source>
</evidence>
<reference evidence="9 10" key="2">
    <citation type="journal article" date="2010" name="Stand. Genomic Sci.">
        <title>Complete genome sequence of Desulfohalobium retbaense type strain (HR(100)).</title>
        <authorList>
            <person name="Spring S."/>
            <person name="Nolan M."/>
            <person name="Lapidus A."/>
            <person name="Glavina Del Rio T."/>
            <person name="Copeland A."/>
            <person name="Tice H."/>
            <person name="Cheng J.F."/>
            <person name="Lucas S."/>
            <person name="Land M."/>
            <person name="Chen F."/>
            <person name="Bruce D."/>
            <person name="Goodwin L."/>
            <person name="Pitluck S."/>
            <person name="Ivanova N."/>
            <person name="Mavromatis K."/>
            <person name="Mikhailova N."/>
            <person name="Pati A."/>
            <person name="Chen A."/>
            <person name="Palaniappan K."/>
            <person name="Hauser L."/>
            <person name="Chang Y.J."/>
            <person name="Jeffries C.D."/>
            <person name="Munk C."/>
            <person name="Kiss H."/>
            <person name="Chain P."/>
            <person name="Han C."/>
            <person name="Brettin T."/>
            <person name="Detter J.C."/>
            <person name="Schuler E."/>
            <person name="Goker M."/>
            <person name="Rohde M."/>
            <person name="Bristow J."/>
            <person name="Eisen J.A."/>
            <person name="Markowitz V."/>
            <person name="Hugenholtz P."/>
            <person name="Kyrpides N.C."/>
            <person name="Klenk H.P."/>
        </authorList>
    </citation>
    <scope>NUCLEOTIDE SEQUENCE [LARGE SCALE GENOMIC DNA]</scope>
    <source>
        <strain evidence="10">ATCC 49802 / DSM 20745 / S 6022</strain>
    </source>
</reference>
<evidence type="ECO:0000256" key="3">
    <source>
        <dbReference type="ARBA" id="ARBA00022676"/>
    </source>
</evidence>
<evidence type="ECO:0000256" key="6">
    <source>
        <dbReference type="ARBA" id="ARBA00022989"/>
    </source>
</evidence>
<evidence type="ECO:0000256" key="4">
    <source>
        <dbReference type="ARBA" id="ARBA00022679"/>
    </source>
</evidence>
<name>D1C9K7_SPHTD</name>
<dbReference type="PANTHER" id="PTHR33908">
    <property type="entry name" value="MANNOSYLTRANSFERASE YKCB-RELATED"/>
    <property type="match status" value="1"/>
</dbReference>